<dbReference type="EMBL" id="QXGF01000233">
    <property type="protein sequence ID" value="KAE8943830.1"/>
    <property type="molecule type" value="Genomic_DNA"/>
</dbReference>
<comment type="caution">
    <text evidence="1">The sequence shown here is derived from an EMBL/GenBank/DDBJ whole genome shotgun (WGS) entry which is preliminary data.</text>
</comment>
<name>A0A6A3FIL4_9STRA</name>
<organism evidence="1 2">
    <name type="scientific">Phytophthora fragariae</name>
    <dbReference type="NCBI Taxonomy" id="53985"/>
    <lineage>
        <taxon>Eukaryota</taxon>
        <taxon>Sar</taxon>
        <taxon>Stramenopiles</taxon>
        <taxon>Oomycota</taxon>
        <taxon>Peronosporomycetes</taxon>
        <taxon>Peronosporales</taxon>
        <taxon>Peronosporaceae</taxon>
        <taxon>Phytophthora</taxon>
    </lineage>
</organism>
<sequence>MLLRVHHLLHGSPVIDWLFGRRSPHATVHVLVLTPDLVTKDALTGRERGGCREATRHVPRWPLRLHLQLLILKLPDHYFEESFKPIQPI</sequence>
<gene>
    <name evidence="1" type="ORF">PF009_g6465</name>
</gene>
<evidence type="ECO:0000313" key="2">
    <source>
        <dbReference type="Proteomes" id="UP000429523"/>
    </source>
</evidence>
<dbReference type="Proteomes" id="UP000429523">
    <property type="component" value="Unassembled WGS sequence"/>
</dbReference>
<dbReference type="AlphaFoldDB" id="A0A6A3FIL4"/>
<evidence type="ECO:0000313" key="1">
    <source>
        <dbReference type="EMBL" id="KAE8943830.1"/>
    </source>
</evidence>
<reference evidence="1 2" key="1">
    <citation type="submission" date="2018-08" db="EMBL/GenBank/DDBJ databases">
        <title>Genomic investigation of the strawberry pathogen Phytophthora fragariae indicates pathogenicity is determined by transcriptional variation in three key races.</title>
        <authorList>
            <person name="Adams T.M."/>
            <person name="Armitage A.D."/>
            <person name="Sobczyk M.K."/>
            <person name="Bates H.J."/>
            <person name="Dunwell J.M."/>
            <person name="Nellist C.F."/>
            <person name="Harrison R.J."/>
        </authorList>
    </citation>
    <scope>NUCLEOTIDE SEQUENCE [LARGE SCALE GENOMIC DNA]</scope>
    <source>
        <strain evidence="1 2">NOV-9</strain>
    </source>
</reference>
<proteinExistence type="predicted"/>
<protein>
    <submittedName>
        <fullName evidence="1">Uncharacterized protein</fullName>
    </submittedName>
</protein>
<accession>A0A6A3FIL4</accession>